<reference evidence="1 2" key="1">
    <citation type="submission" date="2019-03" db="EMBL/GenBank/DDBJ databases">
        <title>First draft genome of Liparis tanakae, snailfish: a comprehensive survey of snailfish specific genes.</title>
        <authorList>
            <person name="Kim W."/>
            <person name="Song I."/>
            <person name="Jeong J.-H."/>
            <person name="Kim D."/>
            <person name="Kim S."/>
            <person name="Ryu S."/>
            <person name="Song J.Y."/>
            <person name="Lee S.K."/>
        </authorList>
    </citation>
    <scope>NUCLEOTIDE SEQUENCE [LARGE SCALE GENOMIC DNA]</scope>
    <source>
        <tissue evidence="1">Muscle</tissue>
    </source>
</reference>
<comment type="caution">
    <text evidence="1">The sequence shown here is derived from an EMBL/GenBank/DDBJ whole genome shotgun (WGS) entry which is preliminary data.</text>
</comment>
<organism evidence="1 2">
    <name type="scientific">Liparis tanakae</name>
    <name type="common">Tanaka's snailfish</name>
    <dbReference type="NCBI Taxonomy" id="230148"/>
    <lineage>
        <taxon>Eukaryota</taxon>
        <taxon>Metazoa</taxon>
        <taxon>Chordata</taxon>
        <taxon>Craniata</taxon>
        <taxon>Vertebrata</taxon>
        <taxon>Euteleostomi</taxon>
        <taxon>Actinopterygii</taxon>
        <taxon>Neopterygii</taxon>
        <taxon>Teleostei</taxon>
        <taxon>Neoteleostei</taxon>
        <taxon>Acanthomorphata</taxon>
        <taxon>Eupercaria</taxon>
        <taxon>Perciformes</taxon>
        <taxon>Cottioidei</taxon>
        <taxon>Cottales</taxon>
        <taxon>Liparidae</taxon>
        <taxon>Liparis</taxon>
    </lineage>
</organism>
<sequence>MTCSVKVCLQGALLTASIRGCDVIIDRRLDWVDKLDEADSQRKTEEEVTEPQPIVFGQQLMLPPSPAPAAPQPAYPGYGYPAAPAGFPAQPAYGFNM</sequence>
<accession>A0A4Z2E4T7</accession>
<dbReference type="AlphaFoldDB" id="A0A4Z2E4T7"/>
<evidence type="ECO:0000313" key="2">
    <source>
        <dbReference type="Proteomes" id="UP000314294"/>
    </source>
</evidence>
<proteinExistence type="predicted"/>
<dbReference type="Proteomes" id="UP000314294">
    <property type="component" value="Unassembled WGS sequence"/>
</dbReference>
<keyword evidence="2" id="KW-1185">Reference proteome</keyword>
<dbReference type="EMBL" id="SRLO01016921">
    <property type="protein sequence ID" value="TNN23926.1"/>
    <property type="molecule type" value="Genomic_DNA"/>
</dbReference>
<name>A0A4Z2E4T7_9TELE</name>
<protein>
    <submittedName>
        <fullName evidence="1">Clathrin heavy chain 1</fullName>
    </submittedName>
</protein>
<evidence type="ECO:0000313" key="1">
    <source>
        <dbReference type="EMBL" id="TNN23926.1"/>
    </source>
</evidence>
<gene>
    <name evidence="1" type="primary">Cltc_2</name>
    <name evidence="1" type="ORF">EYF80_065951</name>
</gene>